<evidence type="ECO:0000259" key="13">
    <source>
        <dbReference type="Pfam" id="PF00763"/>
    </source>
</evidence>
<dbReference type="PROSITE" id="PS00767">
    <property type="entry name" value="THF_DHG_CYH_2"/>
    <property type="match status" value="1"/>
</dbReference>
<dbReference type="NCBIfam" id="NF008058">
    <property type="entry name" value="PRK10792.1"/>
    <property type="match status" value="1"/>
</dbReference>
<dbReference type="Pfam" id="PF02882">
    <property type="entry name" value="THF_DHG_CYH_C"/>
    <property type="match status" value="1"/>
</dbReference>
<feature type="binding site" evidence="12">
    <location>
        <position position="192"/>
    </location>
    <ligand>
        <name>NADP(+)</name>
        <dbReference type="ChEBI" id="CHEBI:58349"/>
    </ligand>
</feature>
<comment type="catalytic activity">
    <reaction evidence="12">
        <text>(6R)-5,10-methylene-5,6,7,8-tetrahydrofolate + NADP(+) = (6R)-5,10-methenyltetrahydrofolate + NADPH</text>
        <dbReference type="Rhea" id="RHEA:22812"/>
        <dbReference type="ChEBI" id="CHEBI:15636"/>
        <dbReference type="ChEBI" id="CHEBI:57455"/>
        <dbReference type="ChEBI" id="CHEBI:57783"/>
        <dbReference type="ChEBI" id="CHEBI:58349"/>
        <dbReference type="EC" id="1.5.1.5"/>
    </reaction>
</comment>
<evidence type="ECO:0000256" key="6">
    <source>
        <dbReference type="ARBA" id="ARBA00022857"/>
    </source>
</evidence>
<comment type="subunit">
    <text evidence="12">Homodimer.</text>
</comment>
<dbReference type="Gene3D" id="3.40.50.10860">
    <property type="entry name" value="Leucine Dehydrogenase, chain A, domain 1"/>
    <property type="match status" value="1"/>
</dbReference>
<evidence type="ECO:0000256" key="8">
    <source>
        <dbReference type="ARBA" id="ARBA00023102"/>
    </source>
</evidence>
<dbReference type="InterPro" id="IPR020867">
    <property type="entry name" value="THF_DH/CycHdrlase_CS"/>
</dbReference>
<evidence type="ECO:0000313" key="16">
    <source>
        <dbReference type="Proteomes" id="UP000219036"/>
    </source>
</evidence>
<evidence type="ECO:0000256" key="11">
    <source>
        <dbReference type="ARBA" id="ARBA00036357"/>
    </source>
</evidence>
<dbReference type="EC" id="3.5.4.9" evidence="12"/>
<dbReference type="RefSeq" id="WP_096999257.1">
    <property type="nucleotide sequence ID" value="NZ_OBEI01000001.1"/>
</dbReference>
<dbReference type="UniPathway" id="UPA00193"/>
<evidence type="ECO:0000256" key="12">
    <source>
        <dbReference type="HAMAP-Rule" id="MF_01576"/>
    </source>
</evidence>
<dbReference type="CDD" id="cd01080">
    <property type="entry name" value="NAD_bind_m-THF_DH_Cyclohyd"/>
    <property type="match status" value="1"/>
</dbReference>
<keyword evidence="6 12" id="KW-0521">NADP</keyword>
<dbReference type="PANTHER" id="PTHR48099:SF5">
    <property type="entry name" value="C-1-TETRAHYDROFOLATE SYNTHASE, CYTOPLASMIC"/>
    <property type="match status" value="1"/>
</dbReference>
<dbReference type="GO" id="GO:0009086">
    <property type="term" value="P:methionine biosynthetic process"/>
    <property type="evidence" value="ECO:0007669"/>
    <property type="project" value="UniProtKB-KW"/>
</dbReference>
<dbReference type="GO" id="GO:0035999">
    <property type="term" value="P:tetrahydrofolate interconversion"/>
    <property type="evidence" value="ECO:0007669"/>
    <property type="project" value="UniProtKB-UniRule"/>
</dbReference>
<keyword evidence="7 12" id="KW-0560">Oxidoreductase</keyword>
<keyword evidence="16" id="KW-1185">Reference proteome</keyword>
<keyword evidence="9 12" id="KW-0486">Methionine biosynthesis</keyword>
<keyword evidence="2 12" id="KW-0554">One-carbon metabolism</keyword>
<feature type="binding site" evidence="12">
    <location>
        <position position="233"/>
    </location>
    <ligand>
        <name>NADP(+)</name>
        <dbReference type="ChEBI" id="CHEBI:58349"/>
    </ligand>
</feature>
<evidence type="ECO:0000256" key="3">
    <source>
        <dbReference type="ARBA" id="ARBA00022605"/>
    </source>
</evidence>
<accession>A0A285MY90</accession>
<dbReference type="FunFam" id="3.40.50.720:FF:000094">
    <property type="entry name" value="Bifunctional protein FolD"/>
    <property type="match status" value="1"/>
</dbReference>
<dbReference type="Proteomes" id="UP000219036">
    <property type="component" value="Unassembled WGS sequence"/>
</dbReference>
<dbReference type="Gene3D" id="3.40.50.720">
    <property type="entry name" value="NAD(P)-binding Rossmann-like Domain"/>
    <property type="match status" value="1"/>
</dbReference>
<name>A0A285MY90_9AQUI</name>
<dbReference type="GO" id="GO:0004477">
    <property type="term" value="F:methenyltetrahydrofolate cyclohydrolase activity"/>
    <property type="evidence" value="ECO:0007669"/>
    <property type="project" value="UniProtKB-UniRule"/>
</dbReference>
<dbReference type="FunFam" id="3.40.50.10860:FF:000001">
    <property type="entry name" value="Bifunctional protein FolD"/>
    <property type="match status" value="1"/>
</dbReference>
<evidence type="ECO:0000256" key="2">
    <source>
        <dbReference type="ARBA" id="ARBA00022563"/>
    </source>
</evidence>
<sequence>MALILDGKSLSKKIREELKKEIDSYIQKGMRNPNLVVILVGEDPASQVYVENKRKACREVGINSMVFKLPENTTQVELLELIGKFNGDDDIDGILVQLPLPSHINTQEIIEAINPHKDVDGFHPENVGKLATGKSDAIIPCTPLGIWIMLKHYKIPTFKRDVVIVGASNIVGKPMGLLFLKNEEAPVSICHINTKDLRSYTKKAEILIVAVGKPNLITEDMVKEGVVVIDVGINRLEDGRLVGDTDFGAIKEKAYAITPVPGGVGPMTVASLLLNTVSIYRKKHGFAPHPLTEV</sequence>
<dbReference type="OrthoDB" id="9803580at2"/>
<keyword evidence="3 12" id="KW-0028">Amino-acid biosynthesis</keyword>
<feature type="domain" description="Tetrahydrofolate dehydrogenase/cyclohydrolase catalytic" evidence="13">
    <location>
        <begin position="5"/>
        <end position="120"/>
    </location>
</feature>
<keyword evidence="4 12" id="KW-0658">Purine biosynthesis</keyword>
<proteinExistence type="inferred from homology"/>
<dbReference type="EMBL" id="OBEI01000001">
    <property type="protein sequence ID" value="SNZ02190.1"/>
    <property type="molecule type" value="Genomic_DNA"/>
</dbReference>
<evidence type="ECO:0000259" key="14">
    <source>
        <dbReference type="Pfam" id="PF02882"/>
    </source>
</evidence>
<dbReference type="EC" id="1.5.1.5" evidence="12"/>
<dbReference type="SUPFAM" id="SSF51735">
    <property type="entry name" value="NAD(P)-binding Rossmann-fold domains"/>
    <property type="match status" value="1"/>
</dbReference>
<dbReference type="AlphaFoldDB" id="A0A285MY90"/>
<organism evidence="15 16">
    <name type="scientific">Persephonella hydrogeniphila</name>
    <dbReference type="NCBI Taxonomy" id="198703"/>
    <lineage>
        <taxon>Bacteria</taxon>
        <taxon>Pseudomonadati</taxon>
        <taxon>Aquificota</taxon>
        <taxon>Aquificia</taxon>
        <taxon>Aquificales</taxon>
        <taxon>Hydrogenothermaceae</taxon>
        <taxon>Persephonella</taxon>
    </lineage>
</organism>
<evidence type="ECO:0000256" key="4">
    <source>
        <dbReference type="ARBA" id="ARBA00022755"/>
    </source>
</evidence>
<comment type="similarity">
    <text evidence="12">Belongs to the tetrahydrofolate dehydrogenase/cyclohydrolase family.</text>
</comment>
<dbReference type="InterPro" id="IPR036291">
    <property type="entry name" value="NAD(P)-bd_dom_sf"/>
</dbReference>
<dbReference type="PRINTS" id="PR00085">
    <property type="entry name" value="THFDHDRGNASE"/>
</dbReference>
<comment type="function">
    <text evidence="12">Catalyzes the oxidation of 5,10-methylenetetrahydrofolate to 5,10-methenyltetrahydrofolate and then the hydrolysis of 5,10-methenyltetrahydrofolate to 10-formyltetrahydrofolate.</text>
</comment>
<dbReference type="GO" id="GO:0005829">
    <property type="term" value="C:cytosol"/>
    <property type="evidence" value="ECO:0007669"/>
    <property type="project" value="TreeGrafter"/>
</dbReference>
<gene>
    <name evidence="12" type="primary">folD</name>
    <name evidence="15" type="ORF">SAMN06265182_0044</name>
</gene>
<comment type="catalytic activity">
    <reaction evidence="11 12">
        <text>(6R)-5,10-methenyltetrahydrofolate + H2O = (6R)-10-formyltetrahydrofolate + H(+)</text>
        <dbReference type="Rhea" id="RHEA:23700"/>
        <dbReference type="ChEBI" id="CHEBI:15377"/>
        <dbReference type="ChEBI" id="CHEBI:15378"/>
        <dbReference type="ChEBI" id="CHEBI:57455"/>
        <dbReference type="ChEBI" id="CHEBI:195366"/>
        <dbReference type="EC" id="3.5.4.9"/>
    </reaction>
</comment>
<evidence type="ECO:0000256" key="7">
    <source>
        <dbReference type="ARBA" id="ARBA00023002"/>
    </source>
</evidence>
<evidence type="ECO:0000256" key="10">
    <source>
        <dbReference type="ARBA" id="ARBA00023268"/>
    </source>
</evidence>
<dbReference type="Pfam" id="PF00763">
    <property type="entry name" value="THF_DHG_CYH"/>
    <property type="match status" value="1"/>
</dbReference>
<keyword evidence="8 12" id="KW-0368">Histidine biosynthesis</keyword>
<reference evidence="16" key="1">
    <citation type="submission" date="2017-09" db="EMBL/GenBank/DDBJ databases">
        <authorList>
            <person name="Varghese N."/>
            <person name="Submissions S."/>
        </authorList>
    </citation>
    <scope>NUCLEOTIDE SEQUENCE [LARGE SCALE GENOMIC DNA]</scope>
    <source>
        <strain evidence="16">DSM 15103</strain>
    </source>
</reference>
<keyword evidence="5 12" id="KW-0378">Hydrolase</keyword>
<comment type="pathway">
    <text evidence="1 12">One-carbon metabolism; tetrahydrofolate interconversion.</text>
</comment>
<dbReference type="InterPro" id="IPR020630">
    <property type="entry name" value="THF_DH/CycHdrlase_cat_dom"/>
</dbReference>
<dbReference type="InterPro" id="IPR020631">
    <property type="entry name" value="THF_DH/CycHdrlase_NAD-bd_dom"/>
</dbReference>
<dbReference type="GO" id="GO:0000105">
    <property type="term" value="P:L-histidine biosynthetic process"/>
    <property type="evidence" value="ECO:0007669"/>
    <property type="project" value="UniProtKB-KW"/>
</dbReference>
<evidence type="ECO:0000256" key="9">
    <source>
        <dbReference type="ARBA" id="ARBA00023167"/>
    </source>
</evidence>
<evidence type="ECO:0000256" key="5">
    <source>
        <dbReference type="ARBA" id="ARBA00022801"/>
    </source>
</evidence>
<dbReference type="NCBIfam" id="NF010783">
    <property type="entry name" value="PRK14186.1"/>
    <property type="match status" value="1"/>
</dbReference>
<protein>
    <recommendedName>
        <fullName evidence="12">Bifunctional protein FolD</fullName>
    </recommendedName>
    <domain>
        <recommendedName>
            <fullName evidence="12">Methylenetetrahydrofolate dehydrogenase</fullName>
            <ecNumber evidence="12">1.5.1.5</ecNumber>
        </recommendedName>
    </domain>
    <domain>
        <recommendedName>
            <fullName evidence="12">Methenyltetrahydrofolate cyclohydrolase</fullName>
            <ecNumber evidence="12">3.5.4.9</ecNumber>
        </recommendedName>
    </domain>
</protein>
<dbReference type="SUPFAM" id="SSF53223">
    <property type="entry name" value="Aminoacid dehydrogenase-like, N-terminal domain"/>
    <property type="match status" value="1"/>
</dbReference>
<feature type="binding site" evidence="12">
    <location>
        <begin position="166"/>
        <end position="168"/>
    </location>
    <ligand>
        <name>NADP(+)</name>
        <dbReference type="ChEBI" id="CHEBI:58349"/>
    </ligand>
</feature>
<evidence type="ECO:0000256" key="1">
    <source>
        <dbReference type="ARBA" id="ARBA00004777"/>
    </source>
</evidence>
<dbReference type="InterPro" id="IPR046346">
    <property type="entry name" value="Aminoacid_DH-like_N_sf"/>
</dbReference>
<dbReference type="InterPro" id="IPR000672">
    <property type="entry name" value="THF_DH/CycHdrlase"/>
</dbReference>
<dbReference type="GO" id="GO:0006164">
    <property type="term" value="P:purine nucleotide biosynthetic process"/>
    <property type="evidence" value="ECO:0007669"/>
    <property type="project" value="UniProtKB-KW"/>
</dbReference>
<keyword evidence="10 12" id="KW-0511">Multifunctional enzyme</keyword>
<evidence type="ECO:0000313" key="15">
    <source>
        <dbReference type="EMBL" id="SNZ02190.1"/>
    </source>
</evidence>
<feature type="domain" description="Tetrahydrofolate dehydrogenase/cyclohydrolase NAD(P)-binding" evidence="14">
    <location>
        <begin position="140"/>
        <end position="283"/>
    </location>
</feature>
<dbReference type="HAMAP" id="MF_01576">
    <property type="entry name" value="THF_DHG_CYH"/>
    <property type="match status" value="1"/>
</dbReference>
<dbReference type="PANTHER" id="PTHR48099">
    <property type="entry name" value="C-1-TETRAHYDROFOLATE SYNTHASE, CYTOPLASMIC-RELATED"/>
    <property type="match status" value="1"/>
</dbReference>
<dbReference type="GO" id="GO:0004488">
    <property type="term" value="F:methylenetetrahydrofolate dehydrogenase (NADP+) activity"/>
    <property type="evidence" value="ECO:0007669"/>
    <property type="project" value="UniProtKB-UniRule"/>
</dbReference>